<protein>
    <submittedName>
        <fullName evidence="2">Uncharacterized protein</fullName>
    </submittedName>
</protein>
<keyword evidence="3" id="KW-1185">Reference proteome</keyword>
<keyword evidence="1" id="KW-0812">Transmembrane</keyword>
<name>A0A1M6PKC3_9BACT</name>
<dbReference type="EMBL" id="FRAS01000001">
    <property type="protein sequence ID" value="SHK08381.1"/>
    <property type="molecule type" value="Genomic_DNA"/>
</dbReference>
<dbReference type="Proteomes" id="UP000183947">
    <property type="component" value="Unassembled WGS sequence"/>
</dbReference>
<evidence type="ECO:0000313" key="3">
    <source>
        <dbReference type="Proteomes" id="UP000183947"/>
    </source>
</evidence>
<accession>A0A1M6PKC3</accession>
<dbReference type="AlphaFoldDB" id="A0A1M6PKC3"/>
<evidence type="ECO:0000313" key="2">
    <source>
        <dbReference type="EMBL" id="SHK08381.1"/>
    </source>
</evidence>
<keyword evidence="1" id="KW-1133">Transmembrane helix</keyword>
<dbReference type="OrthoDB" id="980086at2"/>
<feature type="transmembrane region" description="Helical" evidence="1">
    <location>
        <begin position="576"/>
        <end position="595"/>
    </location>
</feature>
<evidence type="ECO:0000256" key="1">
    <source>
        <dbReference type="SAM" id="Phobius"/>
    </source>
</evidence>
<dbReference type="STRING" id="1121959.SAMN02746009_00265"/>
<dbReference type="RefSeq" id="WP_073280884.1">
    <property type="nucleotide sequence ID" value="NZ_FRAS01000001.1"/>
</dbReference>
<proteinExistence type="predicted"/>
<sequence length="599" mass="64607">MIFYLLLGSCLLLGLALAVAAWRRPDPRRRLPRALATVVAIGALWLMAYPPHTTRLVRQAEAILLTDQYQPDTLRALLRRLGPGTRIWRYQPDFVATGSAPSDTPAVARLAALAEQQPAVQRLHVLGTGLPAAVLPAPATMQLMVHAPPARTGFRTAHWNRSLALGQPLLIEGFFESASRAPVWVRLQAAGTVQDSVRLPAGQGAFRLRYTPKTAGRLVAMLSAGPTGRLVAREPVPAEVQPPRPLRVLVLAATASFELKFLKNQLAAQQHAVAWRAGISRGLTQTEFSNHSPTDLSRLSPTLLARYDVVVADAAALTSLSSSEAQALRAAQQQTGLGMVVLTDAGPTARNAFLPSTIRLVAQAGATAERPQRLAQLPAAAVVPATLQLAGPARALISVAESARPVVAAQRLRLGTVVVSTLPETYPWLLQNKAALYNSYWSRLLTAAARPTPPASHWAALEPWPKPGLPLGLQLSAATVATRPPVAADAAGQPLARLALQQDSRLPEWSTATYWPTQAGWQQFERPGQASQWLYIFDKHDWLGPQQHGWAQLARTGSRLPPHIGATPAPQTATDAWPIGWFMALFVLAAGFLWLEEKL</sequence>
<keyword evidence="1" id="KW-0472">Membrane</keyword>
<reference evidence="3" key="1">
    <citation type="submission" date="2016-11" db="EMBL/GenBank/DDBJ databases">
        <authorList>
            <person name="Varghese N."/>
            <person name="Submissions S."/>
        </authorList>
    </citation>
    <scope>NUCLEOTIDE SEQUENCE [LARGE SCALE GENOMIC DNA]</scope>
    <source>
        <strain evidence="3">DSM 18569</strain>
    </source>
</reference>
<organism evidence="2 3">
    <name type="scientific">Hymenobacter psychrotolerans DSM 18569</name>
    <dbReference type="NCBI Taxonomy" id="1121959"/>
    <lineage>
        <taxon>Bacteria</taxon>
        <taxon>Pseudomonadati</taxon>
        <taxon>Bacteroidota</taxon>
        <taxon>Cytophagia</taxon>
        <taxon>Cytophagales</taxon>
        <taxon>Hymenobacteraceae</taxon>
        <taxon>Hymenobacter</taxon>
    </lineage>
</organism>
<gene>
    <name evidence="2" type="ORF">SAMN02746009_00265</name>
</gene>